<dbReference type="Proteomes" id="UP000738349">
    <property type="component" value="Unassembled WGS sequence"/>
</dbReference>
<accession>A0A9P9E9M7</accession>
<reference evidence="1" key="1">
    <citation type="journal article" date="2021" name="Nat. Commun.">
        <title>Genetic determinants of endophytism in the Arabidopsis root mycobiome.</title>
        <authorList>
            <person name="Mesny F."/>
            <person name="Miyauchi S."/>
            <person name="Thiergart T."/>
            <person name="Pickel B."/>
            <person name="Atanasova L."/>
            <person name="Karlsson M."/>
            <person name="Huettel B."/>
            <person name="Barry K.W."/>
            <person name="Haridas S."/>
            <person name="Chen C."/>
            <person name="Bauer D."/>
            <person name="Andreopoulos W."/>
            <person name="Pangilinan J."/>
            <person name="LaButti K."/>
            <person name="Riley R."/>
            <person name="Lipzen A."/>
            <person name="Clum A."/>
            <person name="Drula E."/>
            <person name="Henrissat B."/>
            <person name="Kohler A."/>
            <person name="Grigoriev I.V."/>
            <person name="Martin F.M."/>
            <person name="Hacquard S."/>
        </authorList>
    </citation>
    <scope>NUCLEOTIDE SEQUENCE</scope>
    <source>
        <strain evidence="1">MPI-CAGE-AT-0147</strain>
    </source>
</reference>
<evidence type="ECO:0000313" key="2">
    <source>
        <dbReference type="Proteomes" id="UP000738349"/>
    </source>
</evidence>
<evidence type="ECO:0000313" key="1">
    <source>
        <dbReference type="EMBL" id="KAH7133448.1"/>
    </source>
</evidence>
<proteinExistence type="predicted"/>
<keyword evidence="2" id="KW-1185">Reference proteome</keyword>
<dbReference type="EMBL" id="JAGMUV010000015">
    <property type="protein sequence ID" value="KAH7133448.1"/>
    <property type="molecule type" value="Genomic_DNA"/>
</dbReference>
<organism evidence="1 2">
    <name type="scientific">Dactylonectria macrodidyma</name>
    <dbReference type="NCBI Taxonomy" id="307937"/>
    <lineage>
        <taxon>Eukaryota</taxon>
        <taxon>Fungi</taxon>
        <taxon>Dikarya</taxon>
        <taxon>Ascomycota</taxon>
        <taxon>Pezizomycotina</taxon>
        <taxon>Sordariomycetes</taxon>
        <taxon>Hypocreomycetidae</taxon>
        <taxon>Hypocreales</taxon>
        <taxon>Nectriaceae</taxon>
        <taxon>Dactylonectria</taxon>
    </lineage>
</organism>
<gene>
    <name evidence="1" type="ORF">EDB81DRAFT_99720</name>
</gene>
<name>A0A9P9E9M7_9HYPO</name>
<comment type="caution">
    <text evidence="1">The sequence shown here is derived from an EMBL/GenBank/DDBJ whole genome shotgun (WGS) entry which is preliminary data.</text>
</comment>
<sequence length="243" mass="26578">MRPCPYTLHCIPPAHPYILVTSNGPRPNITIIVVPQHHSAIATQPKISIASGPTDETLVSLLTCQAPEDGSGIRSYLVPVVNYTRCVSYRPPAIYLDSIIQAPRQRRCLPSHSLPLSVSLISVPTFDHETWPSTTPCPSLTRVAPIAARRATLAPTTTAELAPNVLHKANARSSPPPLSLPPTDSFQINARPGAAQAHLIKHHRHLPHRLLLHHRRRHDSGTIDQTFGCESYNGRPGLRATVQ</sequence>
<protein>
    <submittedName>
        <fullName evidence="1">Uncharacterized protein</fullName>
    </submittedName>
</protein>
<dbReference type="AlphaFoldDB" id="A0A9P9E9M7"/>